<dbReference type="InterPro" id="IPR015889">
    <property type="entry name" value="Intradiol_dOase_core"/>
</dbReference>
<gene>
    <name evidence="5" type="primary">pcaG</name>
    <name evidence="5" type="ORF">GCM10007036_00770</name>
</gene>
<evidence type="ECO:0000256" key="2">
    <source>
        <dbReference type="ARBA" id="ARBA00022964"/>
    </source>
</evidence>
<comment type="caution">
    <text evidence="5">The sequence shown here is derived from an EMBL/GenBank/DDBJ whole genome shotgun (WGS) entry which is preliminary data.</text>
</comment>
<protein>
    <submittedName>
        <fullName evidence="5">Protocatechuate 3,4-dioxygenase subunit alpha</fullName>
    </submittedName>
</protein>
<dbReference type="GO" id="GO:0018578">
    <property type="term" value="F:protocatechuate 3,4-dioxygenase activity"/>
    <property type="evidence" value="ECO:0007669"/>
    <property type="project" value="InterPro"/>
</dbReference>
<dbReference type="PROSITE" id="PS00083">
    <property type="entry name" value="INTRADIOL_DIOXYGENAS"/>
    <property type="match status" value="1"/>
</dbReference>
<dbReference type="Gene3D" id="2.60.130.10">
    <property type="entry name" value="Aromatic compound dioxygenase"/>
    <property type="match status" value="1"/>
</dbReference>
<dbReference type="CDD" id="cd03463">
    <property type="entry name" value="3_4-PCD_alpha"/>
    <property type="match status" value="1"/>
</dbReference>
<accession>A0A917I3J0</accession>
<dbReference type="InterPro" id="IPR050770">
    <property type="entry name" value="Intradiol_RC_Dioxygenase"/>
</dbReference>
<dbReference type="RefSeq" id="WP_188515764.1">
    <property type="nucleotide sequence ID" value="NZ_BMES01000001.1"/>
</dbReference>
<dbReference type="InterPro" id="IPR000627">
    <property type="entry name" value="Intradiol_dOase_C"/>
</dbReference>
<dbReference type="SUPFAM" id="SSF49482">
    <property type="entry name" value="Aromatic compound dioxygenase"/>
    <property type="match status" value="1"/>
</dbReference>
<dbReference type="NCBIfam" id="TIGR02423">
    <property type="entry name" value="protocat_alph"/>
    <property type="match status" value="1"/>
</dbReference>
<dbReference type="PANTHER" id="PTHR33711">
    <property type="entry name" value="DIOXYGENASE, PUTATIVE (AFU_ORTHOLOGUE AFUA_2G02910)-RELATED"/>
    <property type="match status" value="1"/>
</dbReference>
<reference evidence="5" key="2">
    <citation type="submission" date="2020-09" db="EMBL/GenBank/DDBJ databases">
        <authorList>
            <person name="Sun Q."/>
            <person name="Zhou Y."/>
        </authorList>
    </citation>
    <scope>NUCLEOTIDE SEQUENCE</scope>
    <source>
        <strain evidence="5">CGMCC 1.12214</strain>
    </source>
</reference>
<sequence>MTDGITPSQTVGPYFAYCLTPKDYDTREIFSADLTTPAIGGDRIRVVGQVLDGDGVGIGDAMIEIWQADPEGRYAHPADDRARGNSGFAGFGRAPTTPDGMYAFTTVKPGQVPGPNGKPQAPHIAVTVFARGMLKHLYTRIYFEDESANAADPILALVPDEEARRTLIARRLAGEAEPTYRFDIRLQGEGETVFFEA</sequence>
<organism evidence="5 6">
    <name type="scientific">Alsobacter metallidurans</name>
    <dbReference type="NCBI Taxonomy" id="340221"/>
    <lineage>
        <taxon>Bacteria</taxon>
        <taxon>Pseudomonadati</taxon>
        <taxon>Pseudomonadota</taxon>
        <taxon>Alphaproteobacteria</taxon>
        <taxon>Hyphomicrobiales</taxon>
        <taxon>Alsobacteraceae</taxon>
        <taxon>Alsobacter</taxon>
    </lineage>
</organism>
<name>A0A917I3J0_9HYPH</name>
<reference evidence="5" key="1">
    <citation type="journal article" date="2014" name="Int. J. Syst. Evol. Microbiol.">
        <title>Complete genome sequence of Corynebacterium casei LMG S-19264T (=DSM 44701T), isolated from a smear-ripened cheese.</title>
        <authorList>
            <consortium name="US DOE Joint Genome Institute (JGI-PGF)"/>
            <person name="Walter F."/>
            <person name="Albersmeier A."/>
            <person name="Kalinowski J."/>
            <person name="Ruckert C."/>
        </authorList>
    </citation>
    <scope>NUCLEOTIDE SEQUENCE</scope>
    <source>
        <strain evidence="5">CGMCC 1.12214</strain>
    </source>
</reference>
<dbReference type="Proteomes" id="UP000603912">
    <property type="component" value="Unassembled WGS sequence"/>
</dbReference>
<dbReference type="EMBL" id="BMES01000001">
    <property type="protein sequence ID" value="GGH06406.1"/>
    <property type="molecule type" value="Genomic_DNA"/>
</dbReference>
<evidence type="ECO:0000313" key="5">
    <source>
        <dbReference type="EMBL" id="GGH06406.1"/>
    </source>
</evidence>
<keyword evidence="6" id="KW-1185">Reference proteome</keyword>
<feature type="domain" description="Intradiol ring-cleavage dioxygenases" evidence="4">
    <location>
        <begin position="46"/>
        <end position="74"/>
    </location>
</feature>
<dbReference type="InterPro" id="IPR012786">
    <property type="entry name" value="Protocat_dOase_a"/>
</dbReference>
<keyword evidence="3" id="KW-0560">Oxidoreductase</keyword>
<comment type="similarity">
    <text evidence="1">Belongs to the intradiol ring-cleavage dioxygenase family.</text>
</comment>
<evidence type="ECO:0000259" key="4">
    <source>
        <dbReference type="PROSITE" id="PS00083"/>
    </source>
</evidence>
<dbReference type="Pfam" id="PF00775">
    <property type="entry name" value="Dioxygenase_C"/>
    <property type="match status" value="1"/>
</dbReference>
<evidence type="ECO:0000313" key="6">
    <source>
        <dbReference type="Proteomes" id="UP000603912"/>
    </source>
</evidence>
<keyword evidence="2" id="KW-0223">Dioxygenase</keyword>
<proteinExistence type="inferred from homology"/>
<dbReference type="GO" id="GO:0008199">
    <property type="term" value="F:ferric iron binding"/>
    <property type="evidence" value="ECO:0007669"/>
    <property type="project" value="InterPro"/>
</dbReference>
<dbReference type="AlphaFoldDB" id="A0A917I3J0"/>
<evidence type="ECO:0000256" key="1">
    <source>
        <dbReference type="ARBA" id="ARBA00007825"/>
    </source>
</evidence>
<dbReference type="PANTHER" id="PTHR33711:SF9">
    <property type="entry name" value="PROTOCATECHUATE 3,4-DIOXYGENASE ALPHA CHAIN"/>
    <property type="match status" value="1"/>
</dbReference>
<evidence type="ECO:0000256" key="3">
    <source>
        <dbReference type="ARBA" id="ARBA00023002"/>
    </source>
</evidence>